<keyword evidence="3" id="KW-1185">Reference proteome</keyword>
<feature type="region of interest" description="Disordered" evidence="1">
    <location>
        <begin position="725"/>
        <end position="760"/>
    </location>
</feature>
<gene>
    <name evidence="2" type="ORF">ECPE_LOCUS12480</name>
</gene>
<feature type="compositionally biased region" description="Low complexity" evidence="1">
    <location>
        <begin position="728"/>
        <end position="738"/>
    </location>
</feature>
<feature type="region of interest" description="Disordered" evidence="1">
    <location>
        <begin position="773"/>
        <end position="843"/>
    </location>
</feature>
<evidence type="ECO:0000313" key="2">
    <source>
        <dbReference type="EMBL" id="VDP89752.1"/>
    </source>
</evidence>
<sequence>MMSTPYGLSAPLYVHSGQTDFHPVPFSDSYSPARVIRSPSESQMFWDPTTQQHASGPFSPVSFPGNTIGCAVNGTQFMGSDSEEDKDEFVTFGTCVSLRGERSAYDPMQPNYSGTSELEDTLANVPLSAGLEAEEECDEEMLKTMQNGLPVPDTVDYVRLARENELLRKENLRLHELNETYEAKQYTQNGEALLADNVVGEDGDDQIEEIIEEEVHTIKHARPSIGTAGANQVQQEFTEYIERQDEATQSALPGRRNVGTGNWNVQQHHMIDLSAPMIDETQFPASYWSRLEELFYNRFCSNRPITRELGIQTRETTHRTTATMAVPLTSTPRERHCFGVSVSPIMQSVGVMCPQVSTREFGCTTVESAAVVQDWIDNRLVGVNDTTRKLVQRLFKSSMHSRDEFLETILQVVKRDLRHVGLQIKPEQRSQFAFTRSERLVSTASGDNSRIDETEAKQTESKLVEARPVQSNRSTVTHHIMGTSVSCETEAPLLRSQGAQAVPEVPDVTACSVQVGQAVHTVDQALDPIFSQTRQATIGIQVDAETSETKVFMTKSAEEVERMWQSRSERSSSHAQSGQVYQNNQIGQIEYAVKEQLTDKEVVEPNIIPSRREGTSGEHRISDSLRQSAPYWQNTSGSSESYTVSTERRMVDELSERHLLPSDVDLEELSRGGPEALDAILVRAKDLGTTHVVREFQPEVEVYHSIQPHSPFKPTTPAETILTSELFPGTPSTSGPSTDTIGFQIPVIHSPSPVGGSATHQVRSIPVERLGATHSPTLVTRLDSVPKKKSVVEPDPKPSTSTEKEDTMFHVSRTSRPNSFRSSGEQSKTTESRTDVISAPDEK</sequence>
<name>A0A183AZU5_9TREM</name>
<organism evidence="4">
    <name type="scientific">Echinostoma caproni</name>
    <dbReference type="NCBI Taxonomy" id="27848"/>
    <lineage>
        <taxon>Eukaryota</taxon>
        <taxon>Metazoa</taxon>
        <taxon>Spiralia</taxon>
        <taxon>Lophotrochozoa</taxon>
        <taxon>Platyhelminthes</taxon>
        <taxon>Trematoda</taxon>
        <taxon>Digenea</taxon>
        <taxon>Plagiorchiida</taxon>
        <taxon>Echinostomata</taxon>
        <taxon>Echinostomatoidea</taxon>
        <taxon>Echinostomatidae</taxon>
        <taxon>Echinostoma</taxon>
    </lineage>
</organism>
<accession>A0A183AZU5</accession>
<feature type="compositionally biased region" description="Basic and acidic residues" evidence="1">
    <location>
        <begin position="784"/>
        <end position="808"/>
    </location>
</feature>
<feature type="compositionally biased region" description="Polar residues" evidence="1">
    <location>
        <begin position="812"/>
        <end position="827"/>
    </location>
</feature>
<evidence type="ECO:0000313" key="4">
    <source>
        <dbReference type="WBParaSite" id="ECPE_0001251601-mRNA-1"/>
    </source>
</evidence>
<evidence type="ECO:0000313" key="3">
    <source>
        <dbReference type="Proteomes" id="UP000272942"/>
    </source>
</evidence>
<dbReference type="Proteomes" id="UP000272942">
    <property type="component" value="Unassembled WGS sequence"/>
</dbReference>
<protein>
    <submittedName>
        <fullName evidence="4">Histone acetyltransferase</fullName>
    </submittedName>
</protein>
<dbReference type="OrthoDB" id="5406014at2759"/>
<dbReference type="AlphaFoldDB" id="A0A183AZU5"/>
<feature type="compositionally biased region" description="Basic and acidic residues" evidence="1">
    <location>
        <begin position="828"/>
        <end position="843"/>
    </location>
</feature>
<evidence type="ECO:0000256" key="1">
    <source>
        <dbReference type="SAM" id="MobiDB-lite"/>
    </source>
</evidence>
<reference evidence="2 3" key="2">
    <citation type="submission" date="2018-11" db="EMBL/GenBank/DDBJ databases">
        <authorList>
            <consortium name="Pathogen Informatics"/>
        </authorList>
    </citation>
    <scope>NUCLEOTIDE SEQUENCE [LARGE SCALE GENOMIC DNA]</scope>
    <source>
        <strain evidence="2 3">Egypt</strain>
    </source>
</reference>
<proteinExistence type="predicted"/>
<dbReference type="WBParaSite" id="ECPE_0001251601-mRNA-1">
    <property type="protein sequence ID" value="ECPE_0001251601-mRNA-1"/>
    <property type="gene ID" value="ECPE_0001251601"/>
</dbReference>
<reference evidence="4" key="1">
    <citation type="submission" date="2016-06" db="UniProtKB">
        <authorList>
            <consortium name="WormBaseParasite"/>
        </authorList>
    </citation>
    <scope>IDENTIFICATION</scope>
</reference>
<dbReference type="EMBL" id="UZAN01052941">
    <property type="protein sequence ID" value="VDP89752.1"/>
    <property type="molecule type" value="Genomic_DNA"/>
</dbReference>